<dbReference type="SUPFAM" id="SSF55729">
    <property type="entry name" value="Acyl-CoA N-acyltransferases (Nat)"/>
    <property type="match status" value="1"/>
</dbReference>
<dbReference type="Gene3D" id="3.40.630.30">
    <property type="match status" value="1"/>
</dbReference>
<dbReference type="Proteomes" id="UP001556631">
    <property type="component" value="Unassembled WGS sequence"/>
</dbReference>
<dbReference type="RefSeq" id="WP_367994998.1">
    <property type="nucleotide sequence ID" value="NZ_JBFPJR010000031.1"/>
</dbReference>
<dbReference type="EMBL" id="JBFPJR010000031">
    <property type="protein sequence ID" value="MEX0429030.1"/>
    <property type="molecule type" value="Genomic_DNA"/>
</dbReference>
<evidence type="ECO:0000313" key="5">
    <source>
        <dbReference type="Proteomes" id="UP001556631"/>
    </source>
</evidence>
<dbReference type="PANTHER" id="PTHR43877:SF2">
    <property type="entry name" value="AMINOALKYLPHOSPHONATE N-ACETYLTRANSFERASE-RELATED"/>
    <property type="match status" value="1"/>
</dbReference>
<dbReference type="InterPro" id="IPR016181">
    <property type="entry name" value="Acyl_CoA_acyltransferase"/>
</dbReference>
<keyword evidence="1" id="KW-0808">Transferase</keyword>
<dbReference type="PROSITE" id="PS51186">
    <property type="entry name" value="GNAT"/>
    <property type="match status" value="1"/>
</dbReference>
<sequence>MNVTVRPARADDAEDQQWLQAAYDADWEGPTMALDGRLHDLLGLPTLVAEDDGQLCGYLVYEERADATELYAMAAHPRGLGTGRRLLRAFLAQADRPVVLVTTNDNVAALAFYQQHGFRITSVRTGAVDRSRTVKPEIPQVGDHGIPLHDELVLEWRPRS</sequence>
<proteinExistence type="predicted"/>
<protein>
    <submittedName>
        <fullName evidence="4">N-acetyltransferase family protein</fullName>
    </submittedName>
</protein>
<evidence type="ECO:0000259" key="3">
    <source>
        <dbReference type="PROSITE" id="PS51186"/>
    </source>
</evidence>
<accession>A0ABV3T2M2</accession>
<dbReference type="PANTHER" id="PTHR43877">
    <property type="entry name" value="AMINOALKYLPHOSPHONATE N-ACETYLTRANSFERASE-RELATED-RELATED"/>
    <property type="match status" value="1"/>
</dbReference>
<evidence type="ECO:0000256" key="2">
    <source>
        <dbReference type="ARBA" id="ARBA00023315"/>
    </source>
</evidence>
<reference evidence="4 5" key="1">
    <citation type="submission" date="2024-07" db="EMBL/GenBank/DDBJ databases">
        <authorList>
            <person name="Lee S."/>
            <person name="Kang M."/>
        </authorList>
    </citation>
    <scope>NUCLEOTIDE SEQUENCE [LARGE SCALE GENOMIC DNA]</scope>
    <source>
        <strain evidence="4 5">DS6</strain>
    </source>
</reference>
<dbReference type="CDD" id="cd04301">
    <property type="entry name" value="NAT_SF"/>
    <property type="match status" value="1"/>
</dbReference>
<evidence type="ECO:0000256" key="1">
    <source>
        <dbReference type="ARBA" id="ARBA00022679"/>
    </source>
</evidence>
<dbReference type="InterPro" id="IPR050832">
    <property type="entry name" value="Bact_Acetyltransf"/>
</dbReference>
<feature type="domain" description="N-acetyltransferase" evidence="3">
    <location>
        <begin position="3"/>
        <end position="139"/>
    </location>
</feature>
<keyword evidence="2" id="KW-0012">Acyltransferase</keyword>
<name>A0ABV3T2M2_9ACTN</name>
<evidence type="ECO:0000313" key="4">
    <source>
        <dbReference type="EMBL" id="MEX0429030.1"/>
    </source>
</evidence>
<dbReference type="Pfam" id="PF00583">
    <property type="entry name" value="Acetyltransf_1"/>
    <property type="match status" value="1"/>
</dbReference>
<gene>
    <name evidence="4" type="ORF">AB3X52_15490</name>
</gene>
<organism evidence="4 5">
    <name type="scientific">Nocardioides eburneus</name>
    <dbReference type="NCBI Taxonomy" id="3231482"/>
    <lineage>
        <taxon>Bacteria</taxon>
        <taxon>Bacillati</taxon>
        <taxon>Actinomycetota</taxon>
        <taxon>Actinomycetes</taxon>
        <taxon>Propionibacteriales</taxon>
        <taxon>Nocardioidaceae</taxon>
        <taxon>Nocardioides</taxon>
    </lineage>
</organism>
<dbReference type="InterPro" id="IPR000182">
    <property type="entry name" value="GNAT_dom"/>
</dbReference>
<keyword evidence="5" id="KW-1185">Reference proteome</keyword>
<comment type="caution">
    <text evidence="4">The sequence shown here is derived from an EMBL/GenBank/DDBJ whole genome shotgun (WGS) entry which is preliminary data.</text>
</comment>